<feature type="transmembrane region" description="Helical" evidence="1">
    <location>
        <begin position="100"/>
        <end position="121"/>
    </location>
</feature>
<keyword evidence="4" id="KW-1185">Reference proteome</keyword>
<accession>A0ABT8RWF1</accession>
<feature type="transmembrane region" description="Helical" evidence="1">
    <location>
        <begin position="146"/>
        <end position="166"/>
    </location>
</feature>
<feature type="domain" description="Phosphatidic acid phosphatase type 2/haloperoxidase" evidence="2">
    <location>
        <begin position="120"/>
        <end position="224"/>
    </location>
</feature>
<feature type="transmembrane region" description="Helical" evidence="1">
    <location>
        <begin position="29"/>
        <end position="50"/>
    </location>
</feature>
<name>A0ABT8RWF1_9BURK</name>
<dbReference type="Pfam" id="PF01569">
    <property type="entry name" value="PAP2"/>
    <property type="match status" value="1"/>
</dbReference>
<dbReference type="RefSeq" id="WP_301802262.1">
    <property type="nucleotide sequence ID" value="NZ_JAUJZH010000001.1"/>
</dbReference>
<dbReference type="InterPro" id="IPR000326">
    <property type="entry name" value="PAP2/HPO"/>
</dbReference>
<feature type="transmembrane region" description="Helical" evidence="1">
    <location>
        <begin position="201"/>
        <end position="220"/>
    </location>
</feature>
<dbReference type="Proteomes" id="UP001169027">
    <property type="component" value="Unassembled WGS sequence"/>
</dbReference>
<keyword evidence="1" id="KW-0812">Transmembrane</keyword>
<comment type="caution">
    <text evidence="3">The sequence shown here is derived from an EMBL/GenBank/DDBJ whole genome shotgun (WGS) entry which is preliminary data.</text>
</comment>
<organism evidence="3 4">
    <name type="scientific">Variovorax ginsengisoli</name>
    <dbReference type="NCBI Taxonomy" id="363844"/>
    <lineage>
        <taxon>Bacteria</taxon>
        <taxon>Pseudomonadati</taxon>
        <taxon>Pseudomonadota</taxon>
        <taxon>Betaproteobacteria</taxon>
        <taxon>Burkholderiales</taxon>
        <taxon>Comamonadaceae</taxon>
        <taxon>Variovorax</taxon>
    </lineage>
</organism>
<proteinExistence type="predicted"/>
<dbReference type="EMBL" id="JAUKVY010000001">
    <property type="protein sequence ID" value="MDO1530723.1"/>
    <property type="molecule type" value="Genomic_DNA"/>
</dbReference>
<sequence>MNPPHDLRPAPRPFESWKVEIWLRIRRHFALKVIGTTAFTWLFFIGYFHLLRQPASPVAVMPLTALDHLIPFQPQALVAYFSLWLYVGVAPGLQLTFRELAVYGLWVGALCLTGLAAFFFWPTQIPPITMPPTDFPGFAILQGVDAAGNACPSMHVAIAIYTAIWIEHILRQAGAPMLLRLVNGLWFAAIAWSTVAIKQHVVLDVVAGAVLGIVFVLPSLRWRPRPAAIPAIWSGYHEATLPAGRFGGRARRS</sequence>
<feature type="transmembrane region" description="Helical" evidence="1">
    <location>
        <begin position="70"/>
        <end position="88"/>
    </location>
</feature>
<keyword evidence="1" id="KW-1133">Transmembrane helix</keyword>
<evidence type="ECO:0000313" key="4">
    <source>
        <dbReference type="Proteomes" id="UP001169027"/>
    </source>
</evidence>
<feature type="transmembrane region" description="Helical" evidence="1">
    <location>
        <begin position="178"/>
        <end position="195"/>
    </location>
</feature>
<protein>
    <submittedName>
        <fullName evidence="3">Phosphatase PAP2 family protein</fullName>
    </submittedName>
</protein>
<dbReference type="Gene3D" id="1.20.144.10">
    <property type="entry name" value="Phosphatidic acid phosphatase type 2/haloperoxidase"/>
    <property type="match status" value="1"/>
</dbReference>
<evidence type="ECO:0000259" key="2">
    <source>
        <dbReference type="Pfam" id="PF01569"/>
    </source>
</evidence>
<reference evidence="3" key="1">
    <citation type="submission" date="2023-06" db="EMBL/GenBank/DDBJ databases">
        <authorList>
            <person name="Jiang Y."/>
            <person name="Liu Q."/>
        </authorList>
    </citation>
    <scope>NUCLEOTIDE SEQUENCE</scope>
    <source>
        <strain evidence="3">CGMCC 1.12090</strain>
    </source>
</reference>
<gene>
    <name evidence="3" type="ORF">Q2T77_00360</name>
</gene>
<evidence type="ECO:0000313" key="3">
    <source>
        <dbReference type="EMBL" id="MDO1530723.1"/>
    </source>
</evidence>
<keyword evidence="1" id="KW-0472">Membrane</keyword>
<evidence type="ECO:0000256" key="1">
    <source>
        <dbReference type="SAM" id="Phobius"/>
    </source>
</evidence>